<protein>
    <submittedName>
        <fullName evidence="5">Uncharacterized protein</fullName>
    </submittedName>
</protein>
<keyword evidence="4" id="KW-0539">Nucleus</keyword>
<proteinExistence type="predicted"/>
<keyword evidence="6" id="KW-1185">Reference proteome</keyword>
<organism evidence="5 6">
    <name type="scientific">Chenopodium quinoa</name>
    <name type="common">Quinoa</name>
    <dbReference type="NCBI Taxonomy" id="63459"/>
    <lineage>
        <taxon>Eukaryota</taxon>
        <taxon>Viridiplantae</taxon>
        <taxon>Streptophyta</taxon>
        <taxon>Embryophyta</taxon>
        <taxon>Tracheophyta</taxon>
        <taxon>Spermatophyta</taxon>
        <taxon>Magnoliopsida</taxon>
        <taxon>eudicotyledons</taxon>
        <taxon>Gunneridae</taxon>
        <taxon>Pentapetalae</taxon>
        <taxon>Caryophyllales</taxon>
        <taxon>Chenopodiaceae</taxon>
        <taxon>Chenopodioideae</taxon>
        <taxon>Atripliceae</taxon>
        <taxon>Chenopodium</taxon>
    </lineage>
</organism>
<sequence length="109" mass="12023">ETVDWSSGISKVKEMRLVPSDPTQLETLFEVFCECAELNPEPMLGGDEEEHNWIFSADQLNAETLGGDASNWTFSENLIDSIGHSNGDHDLAQNVLQLSLSILKFQALG</sequence>
<dbReference type="Gramene" id="AUR62035061-RA">
    <property type="protein sequence ID" value="AUR62035061-RA:cds"/>
    <property type="gene ID" value="AUR62035061"/>
</dbReference>
<dbReference type="Pfam" id="PF03517">
    <property type="entry name" value="Voldacs"/>
    <property type="match status" value="1"/>
</dbReference>
<evidence type="ECO:0000256" key="1">
    <source>
        <dbReference type="ARBA" id="ARBA00004123"/>
    </source>
</evidence>
<dbReference type="EnsemblPlants" id="AUR62035061-RA">
    <property type="protein sequence ID" value="AUR62035061-RA:cds"/>
    <property type="gene ID" value="AUR62035061"/>
</dbReference>
<dbReference type="InterPro" id="IPR011993">
    <property type="entry name" value="PH-like_dom_sf"/>
</dbReference>
<dbReference type="AlphaFoldDB" id="A0A803MTS0"/>
<dbReference type="Proteomes" id="UP000596660">
    <property type="component" value="Unplaced"/>
</dbReference>
<dbReference type="GO" id="GO:0005829">
    <property type="term" value="C:cytosol"/>
    <property type="evidence" value="ECO:0007669"/>
    <property type="project" value="TreeGrafter"/>
</dbReference>
<reference evidence="5" key="1">
    <citation type="journal article" date="2017" name="Nature">
        <title>The genome of Chenopodium quinoa.</title>
        <authorList>
            <person name="Jarvis D.E."/>
            <person name="Ho Y.S."/>
            <person name="Lightfoot D.J."/>
            <person name="Schmoeckel S.M."/>
            <person name="Li B."/>
            <person name="Borm T.J.A."/>
            <person name="Ohyanagi H."/>
            <person name="Mineta K."/>
            <person name="Michell C.T."/>
            <person name="Saber N."/>
            <person name="Kharbatia N.M."/>
            <person name="Rupper R.R."/>
            <person name="Sharp A.R."/>
            <person name="Dally N."/>
            <person name="Boughton B.A."/>
            <person name="Woo Y.H."/>
            <person name="Gao G."/>
            <person name="Schijlen E.G.W.M."/>
            <person name="Guo X."/>
            <person name="Momin A.A."/>
            <person name="Negrao S."/>
            <person name="Al-Babili S."/>
            <person name="Gehring C."/>
            <person name="Roessner U."/>
            <person name="Jung C."/>
            <person name="Murphy K."/>
            <person name="Arold S.T."/>
            <person name="Gojobori T."/>
            <person name="van der Linden C.G."/>
            <person name="van Loo E.N."/>
            <person name="Jellen E.N."/>
            <person name="Maughan P.J."/>
            <person name="Tester M."/>
        </authorList>
    </citation>
    <scope>NUCLEOTIDE SEQUENCE [LARGE SCALE GENOMIC DNA]</scope>
    <source>
        <strain evidence="5">cv. PI 614886</strain>
    </source>
</reference>
<dbReference type="GO" id="GO:0000387">
    <property type="term" value="P:spliceosomal snRNP assembly"/>
    <property type="evidence" value="ECO:0007669"/>
    <property type="project" value="TreeGrafter"/>
</dbReference>
<reference evidence="5" key="2">
    <citation type="submission" date="2021-03" db="UniProtKB">
        <authorList>
            <consortium name="EnsemblPlants"/>
        </authorList>
    </citation>
    <scope>IDENTIFICATION</scope>
</reference>
<dbReference type="GO" id="GO:0045292">
    <property type="term" value="P:mRNA cis splicing, via spliceosome"/>
    <property type="evidence" value="ECO:0007669"/>
    <property type="project" value="TreeGrafter"/>
</dbReference>
<comment type="subcellular location">
    <subcellularLocation>
        <location evidence="2">Cytoplasm</location>
    </subcellularLocation>
    <subcellularLocation>
        <location evidence="1">Nucleus</location>
    </subcellularLocation>
</comment>
<dbReference type="PANTHER" id="PTHR21399">
    <property type="entry name" value="CHLORIDE CONDUCTANCE REGULATORY PROTEIN ICLN"/>
    <property type="match status" value="1"/>
</dbReference>
<dbReference type="Gene3D" id="2.30.29.30">
    <property type="entry name" value="Pleckstrin-homology domain (PH domain)/Phosphotyrosine-binding domain (PTB)"/>
    <property type="match status" value="1"/>
</dbReference>
<evidence type="ECO:0000313" key="6">
    <source>
        <dbReference type="Proteomes" id="UP000596660"/>
    </source>
</evidence>
<evidence type="ECO:0000256" key="3">
    <source>
        <dbReference type="ARBA" id="ARBA00022490"/>
    </source>
</evidence>
<dbReference type="GO" id="GO:0005681">
    <property type="term" value="C:spliceosomal complex"/>
    <property type="evidence" value="ECO:0007669"/>
    <property type="project" value="TreeGrafter"/>
</dbReference>
<dbReference type="PANTHER" id="PTHR21399:SF0">
    <property type="entry name" value="METHYLOSOME SUBUNIT PICLN"/>
    <property type="match status" value="1"/>
</dbReference>
<keyword evidence="3" id="KW-0963">Cytoplasm</keyword>
<name>A0A803MTS0_CHEQI</name>
<accession>A0A803MTS0</accession>
<dbReference type="GO" id="GO:0034715">
    <property type="term" value="C:pICln-Sm protein complex"/>
    <property type="evidence" value="ECO:0007669"/>
    <property type="project" value="TreeGrafter"/>
</dbReference>
<evidence type="ECO:0000313" key="5">
    <source>
        <dbReference type="EnsemblPlants" id="AUR62035061-RA:cds"/>
    </source>
</evidence>
<evidence type="ECO:0000256" key="4">
    <source>
        <dbReference type="ARBA" id="ARBA00023242"/>
    </source>
</evidence>
<dbReference type="InterPro" id="IPR039924">
    <property type="entry name" value="ICln/Lot5/Saf5"/>
</dbReference>
<evidence type="ECO:0000256" key="2">
    <source>
        <dbReference type="ARBA" id="ARBA00004496"/>
    </source>
</evidence>